<comment type="function">
    <text evidence="10">Involved in SarA attenuation. Affects resistance to oxacillin and teicoplanin, as well as the synthesis of virulence factors.</text>
</comment>
<sequence>MNRMEKNKKLRDELRQSEQHVNRFARKTRNRHEEQAHHFEEDTHRNVENSYENQQQIYQKQPQHHHEHHQNVHSTKKLRKKHHPFRKLFVLLLLIVLGAGAYSVYGYQKGYNEAKKEKHTQSAQTFHGVTSSDGSENILLIGNDSRDGENSRSDSIMVLHIGNSLNSKPKIISFMRDTYVTIPGVGDNKINASYAYGGAELLRETLKQNFNIDCKYYFLVDFKTFEKVIDALFPDGVQIDAEKDMSAYIDVPIKKGPQKMNGFTLLQYARFRMDEEGDFGRVRRQQQVMNEVFKQVKSFSAISKMPYAAGKVMGYSPNDIPMSFILKHGLIAAKNANGIQRLSIPVDNSWQYGESYEAGSYLEVDKKINQDAIENFLKN</sequence>
<evidence type="ECO:0000259" key="14">
    <source>
        <dbReference type="Pfam" id="PF03816"/>
    </source>
</evidence>
<evidence type="ECO:0000256" key="11">
    <source>
        <dbReference type="ARBA" id="ARBA00040752"/>
    </source>
</evidence>
<protein>
    <recommendedName>
        <fullName evidence="11">Regulatory protein MsrR</fullName>
    </recommendedName>
</protein>
<keyword evidence="3" id="KW-1003">Cell membrane</keyword>
<dbReference type="PANTHER" id="PTHR33392:SF8">
    <property type="entry name" value="REGULATORY PROTEIN MSRR"/>
    <property type="match status" value="1"/>
</dbReference>
<comment type="similarity">
    <text evidence="2">Belongs to the LytR/CpsA/Psr (LCP) family.</text>
</comment>
<dbReference type="GO" id="GO:0005886">
    <property type="term" value="C:plasma membrane"/>
    <property type="evidence" value="ECO:0007669"/>
    <property type="project" value="UniProtKB-SubCell"/>
</dbReference>
<keyword evidence="5" id="KW-0735">Signal-anchor</keyword>
<dbReference type="Gene3D" id="3.40.630.190">
    <property type="entry name" value="LCP protein"/>
    <property type="match status" value="1"/>
</dbReference>
<evidence type="ECO:0000256" key="1">
    <source>
        <dbReference type="ARBA" id="ARBA00004401"/>
    </source>
</evidence>
<evidence type="ECO:0000313" key="15">
    <source>
        <dbReference type="EMBL" id="OUQ11917.1"/>
    </source>
</evidence>
<evidence type="ECO:0000256" key="13">
    <source>
        <dbReference type="SAM" id="Phobius"/>
    </source>
</evidence>
<name>A0A1Y4R2Y4_9ENTE</name>
<evidence type="ECO:0000256" key="10">
    <source>
        <dbReference type="ARBA" id="ARBA00037178"/>
    </source>
</evidence>
<keyword evidence="4 13" id="KW-0812">Transmembrane</keyword>
<keyword evidence="9" id="KW-0804">Transcription</keyword>
<evidence type="ECO:0000256" key="9">
    <source>
        <dbReference type="ARBA" id="ARBA00023163"/>
    </source>
</evidence>
<organism evidence="15 16">
    <name type="scientific">Enterococcus cecorum</name>
    <dbReference type="NCBI Taxonomy" id="44008"/>
    <lineage>
        <taxon>Bacteria</taxon>
        <taxon>Bacillati</taxon>
        <taxon>Bacillota</taxon>
        <taxon>Bacilli</taxon>
        <taxon>Lactobacillales</taxon>
        <taxon>Enterococcaceae</taxon>
        <taxon>Enterococcus</taxon>
    </lineage>
</organism>
<gene>
    <name evidence="15" type="ORF">B5E88_00900</name>
</gene>
<proteinExistence type="inferred from homology"/>
<comment type="subcellular location">
    <subcellularLocation>
        <location evidence="1">Cell membrane</location>
        <topology evidence="1">Single-pass type II membrane protein</topology>
    </subcellularLocation>
</comment>
<evidence type="ECO:0000313" key="16">
    <source>
        <dbReference type="Proteomes" id="UP000196074"/>
    </source>
</evidence>
<comment type="caution">
    <text evidence="15">The sequence shown here is derived from an EMBL/GenBank/DDBJ whole genome shotgun (WGS) entry which is preliminary data.</text>
</comment>
<evidence type="ECO:0000256" key="7">
    <source>
        <dbReference type="ARBA" id="ARBA00023015"/>
    </source>
</evidence>
<dbReference type="Proteomes" id="UP000196074">
    <property type="component" value="Unassembled WGS sequence"/>
</dbReference>
<feature type="region of interest" description="Disordered" evidence="12">
    <location>
        <begin position="1"/>
        <end position="79"/>
    </location>
</feature>
<evidence type="ECO:0000256" key="3">
    <source>
        <dbReference type="ARBA" id="ARBA00022475"/>
    </source>
</evidence>
<accession>A0A1Y4R2Y4</accession>
<evidence type="ECO:0000256" key="2">
    <source>
        <dbReference type="ARBA" id="ARBA00006068"/>
    </source>
</evidence>
<feature type="compositionally biased region" description="Basic and acidic residues" evidence="12">
    <location>
        <begin position="1"/>
        <end position="21"/>
    </location>
</feature>
<evidence type="ECO:0000256" key="12">
    <source>
        <dbReference type="SAM" id="MobiDB-lite"/>
    </source>
</evidence>
<reference evidence="16" key="1">
    <citation type="submission" date="2017-04" db="EMBL/GenBank/DDBJ databases">
        <title>Function of individual gut microbiota members based on whole genome sequencing of pure cultures obtained from chicken caecum.</title>
        <authorList>
            <person name="Medvecky M."/>
            <person name="Cejkova D."/>
            <person name="Polansky O."/>
            <person name="Karasova D."/>
            <person name="Kubasova T."/>
            <person name="Cizek A."/>
            <person name="Rychlik I."/>
        </authorList>
    </citation>
    <scope>NUCLEOTIDE SEQUENCE [LARGE SCALE GENOMIC DNA]</scope>
    <source>
        <strain evidence="16">An144</strain>
    </source>
</reference>
<dbReference type="AlphaFoldDB" id="A0A1Y4R2Y4"/>
<feature type="domain" description="Cell envelope-related transcriptional attenuator" evidence="14">
    <location>
        <begin position="152"/>
        <end position="297"/>
    </location>
</feature>
<dbReference type="InterPro" id="IPR004474">
    <property type="entry name" value="LytR_CpsA_psr"/>
</dbReference>
<feature type="compositionally biased region" description="Basic and acidic residues" evidence="12">
    <location>
        <begin position="31"/>
        <end position="47"/>
    </location>
</feature>
<keyword evidence="7" id="KW-0805">Transcription regulation</keyword>
<dbReference type="RefSeq" id="WP_047241876.1">
    <property type="nucleotide sequence ID" value="NZ_CP010060.1"/>
</dbReference>
<keyword evidence="8 13" id="KW-0472">Membrane</keyword>
<evidence type="ECO:0000256" key="6">
    <source>
        <dbReference type="ARBA" id="ARBA00022989"/>
    </source>
</evidence>
<keyword evidence="6 13" id="KW-1133">Transmembrane helix</keyword>
<dbReference type="PANTHER" id="PTHR33392">
    <property type="entry name" value="POLYISOPRENYL-TEICHOIC ACID--PEPTIDOGLYCAN TEICHOIC ACID TRANSFERASE TAGU"/>
    <property type="match status" value="1"/>
</dbReference>
<dbReference type="NCBIfam" id="TIGR00350">
    <property type="entry name" value="lytR_cpsA_psr"/>
    <property type="match status" value="1"/>
</dbReference>
<dbReference type="InterPro" id="IPR050922">
    <property type="entry name" value="LytR/CpsA/Psr_CW_biosynth"/>
</dbReference>
<evidence type="ECO:0000256" key="8">
    <source>
        <dbReference type="ARBA" id="ARBA00023136"/>
    </source>
</evidence>
<dbReference type="Pfam" id="PF03816">
    <property type="entry name" value="LytR_cpsA_psr"/>
    <property type="match status" value="1"/>
</dbReference>
<evidence type="ECO:0000256" key="5">
    <source>
        <dbReference type="ARBA" id="ARBA00022968"/>
    </source>
</evidence>
<feature type="transmembrane region" description="Helical" evidence="13">
    <location>
        <begin position="88"/>
        <end position="107"/>
    </location>
</feature>
<dbReference type="EMBL" id="NFLC01000001">
    <property type="protein sequence ID" value="OUQ11917.1"/>
    <property type="molecule type" value="Genomic_DNA"/>
</dbReference>
<evidence type="ECO:0000256" key="4">
    <source>
        <dbReference type="ARBA" id="ARBA00022692"/>
    </source>
</evidence>